<dbReference type="AlphaFoldDB" id="A0A645GAT4"/>
<evidence type="ECO:0000313" key="1">
    <source>
        <dbReference type="EMBL" id="MPN24028.1"/>
    </source>
</evidence>
<accession>A0A645GAT4</accession>
<comment type="caution">
    <text evidence="1">The sequence shown here is derived from an EMBL/GenBank/DDBJ whole genome shotgun (WGS) entry which is preliminary data.</text>
</comment>
<name>A0A645GAT4_9ZZZZ</name>
<sequence>MEMVEKDGITSIALFWGDLSAAVQEELLKLLGNNGNYDVFPIAEIVYEKEEISCQELS</sequence>
<dbReference type="EMBL" id="VSSQ01072716">
    <property type="protein sequence ID" value="MPN24028.1"/>
    <property type="molecule type" value="Genomic_DNA"/>
</dbReference>
<proteinExistence type="predicted"/>
<organism evidence="1">
    <name type="scientific">bioreactor metagenome</name>
    <dbReference type="NCBI Taxonomy" id="1076179"/>
    <lineage>
        <taxon>unclassified sequences</taxon>
        <taxon>metagenomes</taxon>
        <taxon>ecological metagenomes</taxon>
    </lineage>
</organism>
<gene>
    <name evidence="1" type="ORF">SDC9_171421</name>
</gene>
<reference evidence="1" key="1">
    <citation type="submission" date="2019-08" db="EMBL/GenBank/DDBJ databases">
        <authorList>
            <person name="Kucharzyk K."/>
            <person name="Murdoch R.W."/>
            <person name="Higgins S."/>
            <person name="Loffler F."/>
        </authorList>
    </citation>
    <scope>NUCLEOTIDE SEQUENCE</scope>
</reference>
<protein>
    <submittedName>
        <fullName evidence="1">Uncharacterized protein</fullName>
    </submittedName>
</protein>